<gene>
    <name evidence="5" type="ORF">VNO80_07253</name>
</gene>
<dbReference type="AlphaFoldDB" id="A0AAN9RPK4"/>
<feature type="domain" description="SHSP" evidence="4">
    <location>
        <begin position="146"/>
        <end position="259"/>
    </location>
</feature>
<dbReference type="PROSITE" id="PS01031">
    <property type="entry name" value="SHSP"/>
    <property type="match status" value="1"/>
</dbReference>
<accession>A0AAN9RPK4</accession>
<comment type="caution">
    <text evidence="5">The sequence shown here is derived from an EMBL/GenBank/DDBJ whole genome shotgun (WGS) entry which is preliminary data.</text>
</comment>
<evidence type="ECO:0000256" key="2">
    <source>
        <dbReference type="PROSITE-ProRule" id="PRU00285"/>
    </source>
</evidence>
<sequence>MSIDTNIASVMLMDSMTLGSQMSMDSICVPSPTLSGKALETRFLLCQKDKQNRPKARYISSNHIPLLINSLAHKQHHIPQHHKKHYHLHQIGKQMSLTPPRNFFSRRKPDHSTHQPTWEPYQAQEHHTMGLTQSNPPPPFMAFPAEPSPILNSHIDFKETAEAHVYKAHLPGYKRNDVRVEVDDRVLCITCGKSVEKEEQREGWHCVELSSGHFIQRLTLPENSVVDHVKASMENGVLTITVPKYNKGSHSRARNINISSRP</sequence>
<dbReference type="InterPro" id="IPR002068">
    <property type="entry name" value="A-crystallin/Hsp20_dom"/>
</dbReference>
<dbReference type="SUPFAM" id="SSF49764">
    <property type="entry name" value="HSP20-like chaperones"/>
    <property type="match status" value="1"/>
</dbReference>
<proteinExistence type="inferred from homology"/>
<dbReference type="EMBL" id="JAYMYR010000003">
    <property type="protein sequence ID" value="KAK7373833.1"/>
    <property type="molecule type" value="Genomic_DNA"/>
</dbReference>
<name>A0AAN9RPK4_PHACN</name>
<dbReference type="Proteomes" id="UP001374584">
    <property type="component" value="Unassembled WGS sequence"/>
</dbReference>
<comment type="similarity">
    <text evidence="2 3">Belongs to the small heat shock protein (HSP20) family.</text>
</comment>
<dbReference type="CDD" id="cd06472">
    <property type="entry name" value="ACD_ScHsp26_like"/>
    <property type="match status" value="1"/>
</dbReference>
<evidence type="ECO:0000313" key="6">
    <source>
        <dbReference type="Proteomes" id="UP001374584"/>
    </source>
</evidence>
<reference evidence="5 6" key="1">
    <citation type="submission" date="2024-01" db="EMBL/GenBank/DDBJ databases">
        <title>The genomes of 5 underutilized Papilionoideae crops provide insights into root nodulation and disease resistanc.</title>
        <authorList>
            <person name="Jiang F."/>
        </authorList>
    </citation>
    <scope>NUCLEOTIDE SEQUENCE [LARGE SCALE GENOMIC DNA]</scope>
    <source>
        <strain evidence="5">JINMINGXINNONG_FW02</strain>
        <tissue evidence="5">Leaves</tissue>
    </source>
</reference>
<dbReference type="InterPro" id="IPR008978">
    <property type="entry name" value="HSP20-like_chaperone"/>
</dbReference>
<keyword evidence="1" id="KW-0346">Stress response</keyword>
<dbReference type="InterPro" id="IPR031107">
    <property type="entry name" value="Small_HSP"/>
</dbReference>
<evidence type="ECO:0000256" key="3">
    <source>
        <dbReference type="RuleBase" id="RU003616"/>
    </source>
</evidence>
<dbReference type="Pfam" id="PF00011">
    <property type="entry name" value="HSP20"/>
    <property type="match status" value="1"/>
</dbReference>
<keyword evidence="6" id="KW-1185">Reference proteome</keyword>
<dbReference type="Gene3D" id="2.60.40.790">
    <property type="match status" value="1"/>
</dbReference>
<dbReference type="PANTHER" id="PTHR11527">
    <property type="entry name" value="HEAT-SHOCK PROTEIN 20 FAMILY MEMBER"/>
    <property type="match status" value="1"/>
</dbReference>
<evidence type="ECO:0000256" key="1">
    <source>
        <dbReference type="ARBA" id="ARBA00023016"/>
    </source>
</evidence>
<organism evidence="5 6">
    <name type="scientific">Phaseolus coccineus</name>
    <name type="common">Scarlet runner bean</name>
    <name type="synonym">Phaseolus multiflorus</name>
    <dbReference type="NCBI Taxonomy" id="3886"/>
    <lineage>
        <taxon>Eukaryota</taxon>
        <taxon>Viridiplantae</taxon>
        <taxon>Streptophyta</taxon>
        <taxon>Embryophyta</taxon>
        <taxon>Tracheophyta</taxon>
        <taxon>Spermatophyta</taxon>
        <taxon>Magnoliopsida</taxon>
        <taxon>eudicotyledons</taxon>
        <taxon>Gunneridae</taxon>
        <taxon>Pentapetalae</taxon>
        <taxon>rosids</taxon>
        <taxon>fabids</taxon>
        <taxon>Fabales</taxon>
        <taxon>Fabaceae</taxon>
        <taxon>Papilionoideae</taxon>
        <taxon>50 kb inversion clade</taxon>
        <taxon>NPAAA clade</taxon>
        <taxon>indigoferoid/millettioid clade</taxon>
        <taxon>Phaseoleae</taxon>
        <taxon>Phaseolus</taxon>
    </lineage>
</organism>
<evidence type="ECO:0000259" key="4">
    <source>
        <dbReference type="PROSITE" id="PS01031"/>
    </source>
</evidence>
<protein>
    <recommendedName>
        <fullName evidence="4">SHSP domain-containing protein</fullName>
    </recommendedName>
</protein>
<evidence type="ECO:0000313" key="5">
    <source>
        <dbReference type="EMBL" id="KAK7373833.1"/>
    </source>
</evidence>